<reference evidence="11 12" key="1">
    <citation type="submission" date="2015-06" db="EMBL/GenBank/DDBJ databases">
        <title>Expansion of signal transduction pathways in fungi by whole-genome duplication.</title>
        <authorList>
            <consortium name="DOE Joint Genome Institute"/>
            <person name="Corrochano L.M."/>
            <person name="Kuo A."/>
            <person name="Marcet-Houben M."/>
            <person name="Polaino S."/>
            <person name="Salamov A."/>
            <person name="Villalobos J.M."/>
            <person name="Alvarez M.I."/>
            <person name="Avalos J."/>
            <person name="Benito E.P."/>
            <person name="Benoit I."/>
            <person name="Burger G."/>
            <person name="Camino L.P."/>
            <person name="Canovas D."/>
            <person name="Cerda-Olmedo E."/>
            <person name="Cheng J.-F."/>
            <person name="Dominguez A."/>
            <person name="Elias M."/>
            <person name="Eslava A.P."/>
            <person name="Glaser F."/>
            <person name="Grimwood J."/>
            <person name="Gutierrez G."/>
            <person name="Heitman J."/>
            <person name="Henrissat B."/>
            <person name="Iturriaga E.A."/>
            <person name="Lang B.F."/>
            <person name="Lavin J.L."/>
            <person name="Lee S."/>
            <person name="Li W."/>
            <person name="Lindquist E."/>
            <person name="Lopez-Garcia S."/>
            <person name="Luque E.M."/>
            <person name="Marcos A.T."/>
            <person name="Martin J."/>
            <person name="Mccluskey K."/>
            <person name="Medina H.R."/>
            <person name="Miralles-Duran A."/>
            <person name="Miyazaki A."/>
            <person name="Munoz-Torres E."/>
            <person name="Oguiza J.A."/>
            <person name="Ohm R."/>
            <person name="Olmedo M."/>
            <person name="Orejas M."/>
            <person name="Ortiz-Castellanos L."/>
            <person name="Pisabarro A.G."/>
            <person name="Rodriguez-Romero J."/>
            <person name="Ruiz-Herrera J."/>
            <person name="Ruiz-Vazquez R."/>
            <person name="Sanz C."/>
            <person name="Schackwitz W."/>
            <person name="Schmutz J."/>
            <person name="Shahriari M."/>
            <person name="Shelest E."/>
            <person name="Silva-Franco F."/>
            <person name="Soanes D."/>
            <person name="Syed K."/>
            <person name="Tagua V.G."/>
            <person name="Talbot N.J."/>
            <person name="Thon M."/>
            <person name="De Vries R.P."/>
            <person name="Wiebenga A."/>
            <person name="Yadav J.S."/>
            <person name="Braun E.L."/>
            <person name="Baker S."/>
            <person name="Garre V."/>
            <person name="Horwitz B."/>
            <person name="Torres-Martinez S."/>
            <person name="Idnurm A."/>
            <person name="Herrera-Estrella A."/>
            <person name="Gabaldon T."/>
            <person name="Grigoriev I.V."/>
        </authorList>
    </citation>
    <scope>NUCLEOTIDE SEQUENCE [LARGE SCALE GENOMIC DNA]</scope>
    <source>
        <strain evidence="11 12">CBS 277.49</strain>
    </source>
</reference>
<proteinExistence type="inferred from homology"/>
<evidence type="ECO:0000256" key="8">
    <source>
        <dbReference type="SAM" id="Phobius"/>
    </source>
</evidence>
<comment type="caution">
    <text evidence="11">The sequence shown here is derived from an EMBL/GenBank/DDBJ whole genome shotgun (WGS) entry which is preliminary data.</text>
</comment>
<keyword evidence="12" id="KW-1185">Reference proteome</keyword>
<dbReference type="VEuPathDB" id="FungiDB:MUCCIDRAFT_167656"/>
<dbReference type="Pfam" id="PF13886">
    <property type="entry name" value="TM7S3_TM198"/>
    <property type="match status" value="1"/>
</dbReference>
<feature type="domain" description="TM7S3/TM198-like" evidence="10">
    <location>
        <begin position="176"/>
        <end position="373"/>
    </location>
</feature>
<evidence type="ECO:0000256" key="2">
    <source>
        <dbReference type="ARBA" id="ARBA00006244"/>
    </source>
</evidence>
<feature type="chain" id="PRO_5007897510" description="Transmembrane protein 198" evidence="9">
    <location>
        <begin position="28"/>
        <end position="438"/>
    </location>
</feature>
<feature type="transmembrane region" description="Helical" evidence="8">
    <location>
        <begin position="228"/>
        <end position="248"/>
    </location>
</feature>
<dbReference type="GO" id="GO:0005886">
    <property type="term" value="C:plasma membrane"/>
    <property type="evidence" value="ECO:0007669"/>
    <property type="project" value="TreeGrafter"/>
</dbReference>
<feature type="transmembrane region" description="Helical" evidence="8">
    <location>
        <begin position="281"/>
        <end position="309"/>
    </location>
</feature>
<keyword evidence="4 8" id="KW-1133">Transmembrane helix</keyword>
<dbReference type="EMBL" id="AMYB01000010">
    <property type="protein sequence ID" value="OAC98583.1"/>
    <property type="molecule type" value="Genomic_DNA"/>
</dbReference>
<dbReference type="STRING" id="747725.A0A168HB46"/>
<evidence type="ECO:0000256" key="6">
    <source>
        <dbReference type="ARBA" id="ARBA00049737"/>
    </source>
</evidence>
<comment type="subcellular location">
    <subcellularLocation>
        <location evidence="1">Membrane</location>
        <topology evidence="1">Multi-pass membrane protein</topology>
    </subcellularLocation>
</comment>
<dbReference type="PROSITE" id="PS51257">
    <property type="entry name" value="PROKAR_LIPOPROTEIN"/>
    <property type="match status" value="1"/>
</dbReference>
<evidence type="ECO:0000313" key="11">
    <source>
        <dbReference type="EMBL" id="OAC98583.1"/>
    </source>
</evidence>
<evidence type="ECO:0000256" key="5">
    <source>
        <dbReference type="ARBA" id="ARBA00023136"/>
    </source>
</evidence>
<feature type="region of interest" description="Disordered" evidence="7">
    <location>
        <begin position="129"/>
        <end position="149"/>
    </location>
</feature>
<feature type="transmembrane region" description="Helical" evidence="8">
    <location>
        <begin position="316"/>
        <end position="335"/>
    </location>
</feature>
<evidence type="ECO:0000256" key="3">
    <source>
        <dbReference type="ARBA" id="ARBA00022692"/>
    </source>
</evidence>
<dbReference type="InterPro" id="IPR025256">
    <property type="entry name" value="TM7S3/TM198-like_dom"/>
</dbReference>
<evidence type="ECO:0000256" key="1">
    <source>
        <dbReference type="ARBA" id="ARBA00004141"/>
    </source>
</evidence>
<name>A0A168HB46_MUCCL</name>
<accession>A0A168HB46</accession>
<protein>
    <recommendedName>
        <fullName evidence="6">Transmembrane protein 198</fullName>
    </recommendedName>
</protein>
<dbReference type="AlphaFoldDB" id="A0A168HB46"/>
<keyword evidence="9" id="KW-0732">Signal</keyword>
<dbReference type="Proteomes" id="UP000077051">
    <property type="component" value="Unassembled WGS sequence"/>
</dbReference>
<organism evidence="11 12">
    <name type="scientific">Mucor lusitanicus CBS 277.49</name>
    <dbReference type="NCBI Taxonomy" id="747725"/>
    <lineage>
        <taxon>Eukaryota</taxon>
        <taxon>Fungi</taxon>
        <taxon>Fungi incertae sedis</taxon>
        <taxon>Mucoromycota</taxon>
        <taxon>Mucoromycotina</taxon>
        <taxon>Mucoromycetes</taxon>
        <taxon>Mucorales</taxon>
        <taxon>Mucorineae</taxon>
        <taxon>Mucoraceae</taxon>
        <taxon>Mucor</taxon>
    </lineage>
</organism>
<keyword evidence="3 8" id="KW-0812">Transmembrane</keyword>
<dbReference type="PANTHER" id="PTHR31247:SF5">
    <property type="entry name" value="DUF4203 DOMAIN-CONTAINING PROTEIN"/>
    <property type="match status" value="1"/>
</dbReference>
<dbReference type="PANTHER" id="PTHR31247">
    <property type="entry name" value="TRANSMEMBRANE PROTEIN 198 FAMILY MEMBER"/>
    <property type="match status" value="1"/>
</dbReference>
<feature type="signal peptide" evidence="9">
    <location>
        <begin position="1"/>
        <end position="27"/>
    </location>
</feature>
<dbReference type="OrthoDB" id="102260at2759"/>
<feature type="transmembrane region" description="Helical" evidence="8">
    <location>
        <begin position="198"/>
        <end position="216"/>
    </location>
</feature>
<evidence type="ECO:0000256" key="9">
    <source>
        <dbReference type="SAM" id="SignalP"/>
    </source>
</evidence>
<feature type="transmembrane region" description="Helical" evidence="8">
    <location>
        <begin position="253"/>
        <end position="269"/>
    </location>
</feature>
<sequence length="438" mass="48250">MNIINRTSLLLLLLLATSTTLVACTSALPTRTVFDLQARSTSTGVPTHAARLSKRDDLDQEQVDNLDLYQNWASMCRNGVSNNNNALIASDQDAAATATVDNLSLNNLWKTVTETVNCGGGHAMTVTRTTTVSQSTSTSKPSSSKGGKKTCDGQCWSDYLWHTYGDSISPAQGFAGIVCILVGLYFQILGFRFFRPTMGLVGFVFFATMTWIGLVNNEPAGGYPLGDLIYICVSAGLGILGAIILVFLWPVGLNCLACLGGFYFAVYFLSWKEDLVITIKVARICFIIGLSLLGPVLLFFVESYVVLFATALMGSYLFYFGLDFFAHTGFINPWLLIFDGNPKHHNVYLMSKPVYVMLAFVIVNTLISFAWQYYYCIVCLQIGVGINRPQEPEPEKKEPEKEEPAPPQYVCMPPPYYSPQPMFLQNVNAASYGQVPHC</sequence>
<keyword evidence="5 8" id="KW-0472">Membrane</keyword>
<gene>
    <name evidence="11" type="ORF">MUCCIDRAFT_167656</name>
</gene>
<feature type="transmembrane region" description="Helical" evidence="8">
    <location>
        <begin position="173"/>
        <end position="191"/>
    </location>
</feature>
<feature type="compositionally biased region" description="Low complexity" evidence="7">
    <location>
        <begin position="129"/>
        <end position="145"/>
    </location>
</feature>
<evidence type="ECO:0000256" key="4">
    <source>
        <dbReference type="ARBA" id="ARBA00022989"/>
    </source>
</evidence>
<evidence type="ECO:0000313" key="12">
    <source>
        <dbReference type="Proteomes" id="UP000077051"/>
    </source>
</evidence>
<evidence type="ECO:0000256" key="7">
    <source>
        <dbReference type="SAM" id="MobiDB-lite"/>
    </source>
</evidence>
<dbReference type="InterPro" id="IPR040236">
    <property type="entry name" value="TMEM198"/>
</dbReference>
<feature type="transmembrane region" description="Helical" evidence="8">
    <location>
        <begin position="355"/>
        <end position="380"/>
    </location>
</feature>
<comment type="similarity">
    <text evidence="2">Belongs to the TMEM198 family.</text>
</comment>
<evidence type="ECO:0000259" key="10">
    <source>
        <dbReference type="Pfam" id="PF13886"/>
    </source>
</evidence>